<protein>
    <submittedName>
        <fullName evidence="2">Uncharacterized protein</fullName>
    </submittedName>
</protein>
<feature type="compositionally biased region" description="Polar residues" evidence="1">
    <location>
        <begin position="72"/>
        <end position="82"/>
    </location>
</feature>
<feature type="compositionally biased region" description="Low complexity" evidence="1">
    <location>
        <begin position="85"/>
        <end position="105"/>
    </location>
</feature>
<dbReference type="EMBL" id="JAGPNK010000013">
    <property type="protein sequence ID" value="KAH7309612.1"/>
    <property type="molecule type" value="Genomic_DNA"/>
</dbReference>
<proteinExistence type="predicted"/>
<feature type="region of interest" description="Disordered" evidence="1">
    <location>
        <begin position="1"/>
        <end position="133"/>
    </location>
</feature>
<name>A0A8K0SJA6_9HYPO</name>
<dbReference type="AlphaFoldDB" id="A0A8K0SJA6"/>
<feature type="compositionally biased region" description="Basic residues" evidence="1">
    <location>
        <begin position="30"/>
        <end position="43"/>
    </location>
</feature>
<feature type="compositionally biased region" description="Low complexity" evidence="1">
    <location>
        <begin position="113"/>
        <end position="133"/>
    </location>
</feature>
<evidence type="ECO:0000313" key="3">
    <source>
        <dbReference type="Proteomes" id="UP000813444"/>
    </source>
</evidence>
<sequence length="278" mass="31375">MHQRSRLAASDDSTYHSFNDIELFEPPSPPKHHHSHPHHHHHLPPVNDENPPPSPVKMQRQDSGYESFAPSPRNSISYSRRPSVSRRISNASASGSSTGPGASPRTRTRPSTRRSATSKSYSTGTSTANANANASNSQSLYLVRSNMHNNMQHPQISYFHFPSPEPIVVPESDAARPGPSAIPSPPPQTTHYWTSDDTRRIEYAAIDAASRGVKGWIRRRLVPDCFVSDESRHVSFDDDSGSVRRYRLELEDEPVHEKIPRTGRFRRLIFWLRRANSY</sequence>
<dbReference type="OrthoDB" id="5366332at2759"/>
<comment type="caution">
    <text evidence="2">The sequence shown here is derived from an EMBL/GenBank/DDBJ whole genome shotgun (WGS) entry which is preliminary data.</text>
</comment>
<gene>
    <name evidence="2" type="ORF">B0I35DRAFT_412512</name>
</gene>
<dbReference type="Proteomes" id="UP000813444">
    <property type="component" value="Unassembled WGS sequence"/>
</dbReference>
<keyword evidence="3" id="KW-1185">Reference proteome</keyword>
<accession>A0A8K0SJA6</accession>
<reference evidence="2" key="1">
    <citation type="journal article" date="2021" name="Nat. Commun.">
        <title>Genetic determinants of endophytism in the Arabidopsis root mycobiome.</title>
        <authorList>
            <person name="Mesny F."/>
            <person name="Miyauchi S."/>
            <person name="Thiergart T."/>
            <person name="Pickel B."/>
            <person name="Atanasova L."/>
            <person name="Karlsson M."/>
            <person name="Huettel B."/>
            <person name="Barry K.W."/>
            <person name="Haridas S."/>
            <person name="Chen C."/>
            <person name="Bauer D."/>
            <person name="Andreopoulos W."/>
            <person name="Pangilinan J."/>
            <person name="LaButti K."/>
            <person name="Riley R."/>
            <person name="Lipzen A."/>
            <person name="Clum A."/>
            <person name="Drula E."/>
            <person name="Henrissat B."/>
            <person name="Kohler A."/>
            <person name="Grigoriev I.V."/>
            <person name="Martin F.M."/>
            <person name="Hacquard S."/>
        </authorList>
    </citation>
    <scope>NUCLEOTIDE SEQUENCE</scope>
    <source>
        <strain evidence="2">MPI-CAGE-CH-0235</strain>
    </source>
</reference>
<evidence type="ECO:0000313" key="2">
    <source>
        <dbReference type="EMBL" id="KAH7309612.1"/>
    </source>
</evidence>
<evidence type="ECO:0000256" key="1">
    <source>
        <dbReference type="SAM" id="MobiDB-lite"/>
    </source>
</evidence>
<organism evidence="2 3">
    <name type="scientific">Stachybotrys elegans</name>
    <dbReference type="NCBI Taxonomy" id="80388"/>
    <lineage>
        <taxon>Eukaryota</taxon>
        <taxon>Fungi</taxon>
        <taxon>Dikarya</taxon>
        <taxon>Ascomycota</taxon>
        <taxon>Pezizomycotina</taxon>
        <taxon>Sordariomycetes</taxon>
        <taxon>Hypocreomycetidae</taxon>
        <taxon>Hypocreales</taxon>
        <taxon>Stachybotryaceae</taxon>
        <taxon>Stachybotrys</taxon>
    </lineage>
</organism>